<evidence type="ECO:0000256" key="10">
    <source>
        <dbReference type="ARBA" id="ARBA00025588"/>
    </source>
</evidence>
<evidence type="ECO:0000256" key="4">
    <source>
        <dbReference type="ARBA" id="ARBA00012779"/>
    </source>
</evidence>
<evidence type="ECO:0000313" key="16">
    <source>
        <dbReference type="EMBL" id="JAP81577.1"/>
    </source>
</evidence>
<name>A0A131YRK3_RHIAP</name>
<dbReference type="GO" id="GO:0008168">
    <property type="term" value="F:methyltransferase activity"/>
    <property type="evidence" value="ECO:0007669"/>
    <property type="project" value="UniProtKB-KW"/>
</dbReference>
<evidence type="ECO:0000256" key="3">
    <source>
        <dbReference type="ARBA" id="ARBA00012155"/>
    </source>
</evidence>
<evidence type="ECO:0000256" key="6">
    <source>
        <dbReference type="ARBA" id="ARBA00022603"/>
    </source>
</evidence>
<comment type="similarity">
    <text evidence="2">Belongs to the methyltransferase superfamily. LCMT family.</text>
</comment>
<dbReference type="Gene3D" id="2.60.120.650">
    <property type="entry name" value="Cupin"/>
    <property type="match status" value="1"/>
</dbReference>
<protein>
    <recommendedName>
        <fullName evidence="5">tRNA wybutosine-synthesizing protein 4</fullName>
        <ecNumber evidence="4">2.1.1.290</ecNumber>
        <ecNumber evidence="3">2.3.1.231</ecNumber>
    </recommendedName>
    <alternativeName>
        <fullName evidence="12">Leucine carboxyl methyltransferase 2</fullName>
    </alternativeName>
    <alternativeName>
        <fullName evidence="13">tRNA(Phe) (7-(3-amino-3-(methoxycarbonyl)propyl)wyosine(37)-N)-methoxycarbonyltransferase</fullName>
    </alternativeName>
    <alternativeName>
        <fullName evidence="11">tRNA(Phe) (7-(3-amino-3-carboxypropyl)wyosine(37)-O)-methyltransferase</fullName>
    </alternativeName>
</protein>
<dbReference type="EC" id="2.1.1.290" evidence="4"/>
<sequence>MSTAAKTVSCYDDVDEETFRSEIFPRREPAVLRGVPVGPCTSLWNKEYLCAQGGNRDVKVHVSPHRHMDFIRKNFFYRTLPFCELVERASSSKNTNFFISETEFYYLRTLGSDSRREPADIGAQFPELAKDVTLPKWFPDEALFSSVLRIASPQLSLWTHYDVMDNFLIQVKGKKKAVLFHPNDFEYLYIQGDKSLVLDVECPDLEKFPKFQKATRYEAMLTSGDILFIPALWFHNMTALDFGIAVNVFWKNLDASLYDRKDPYGNKDLIPASSALTSVEKAVKQLQLLPLDCQQFYALKIISHIKERFGLS</sequence>
<evidence type="ECO:0000259" key="15">
    <source>
        <dbReference type="PROSITE" id="PS51184"/>
    </source>
</evidence>
<dbReference type="GO" id="GO:0000049">
    <property type="term" value="F:tRNA binding"/>
    <property type="evidence" value="ECO:0007669"/>
    <property type="project" value="TreeGrafter"/>
</dbReference>
<dbReference type="InterPro" id="IPR041667">
    <property type="entry name" value="Cupin_8"/>
</dbReference>
<dbReference type="AlphaFoldDB" id="A0A131YRK3"/>
<dbReference type="GO" id="GO:0032259">
    <property type="term" value="P:methylation"/>
    <property type="evidence" value="ECO:0007669"/>
    <property type="project" value="UniProtKB-KW"/>
</dbReference>
<dbReference type="PROSITE" id="PS51184">
    <property type="entry name" value="JMJC"/>
    <property type="match status" value="1"/>
</dbReference>
<evidence type="ECO:0000256" key="7">
    <source>
        <dbReference type="ARBA" id="ARBA00022679"/>
    </source>
</evidence>
<keyword evidence="7" id="KW-0808">Transferase</keyword>
<evidence type="ECO:0000256" key="11">
    <source>
        <dbReference type="ARBA" id="ARBA00029750"/>
    </source>
</evidence>
<accession>A0A131YRK3</accession>
<evidence type="ECO:0000256" key="2">
    <source>
        <dbReference type="ARBA" id="ARBA00010703"/>
    </source>
</evidence>
<dbReference type="PANTHER" id="PTHR12461">
    <property type="entry name" value="HYPOXIA-INDUCIBLE FACTOR 1 ALPHA INHIBITOR-RELATED"/>
    <property type="match status" value="1"/>
</dbReference>
<keyword evidence="8" id="KW-0949">S-adenosyl-L-methionine</keyword>
<evidence type="ECO:0000256" key="12">
    <source>
        <dbReference type="ARBA" id="ARBA00030231"/>
    </source>
</evidence>
<dbReference type="Gene3D" id="6.10.140.1470">
    <property type="match status" value="1"/>
</dbReference>
<dbReference type="Pfam" id="PF13621">
    <property type="entry name" value="Cupin_8"/>
    <property type="match status" value="1"/>
</dbReference>
<dbReference type="EMBL" id="GEDV01006980">
    <property type="protein sequence ID" value="JAP81577.1"/>
    <property type="molecule type" value="Transcribed_RNA"/>
</dbReference>
<dbReference type="PANTHER" id="PTHR12461:SF104">
    <property type="entry name" value="TRNA WYBUTOSINE-SYNTHESIZING PROTEIN 5"/>
    <property type="match status" value="1"/>
</dbReference>
<evidence type="ECO:0000256" key="9">
    <source>
        <dbReference type="ARBA" id="ARBA00022694"/>
    </source>
</evidence>
<evidence type="ECO:0000256" key="13">
    <source>
        <dbReference type="ARBA" id="ARBA00030847"/>
    </source>
</evidence>
<dbReference type="SUPFAM" id="SSF51197">
    <property type="entry name" value="Clavaminate synthase-like"/>
    <property type="match status" value="1"/>
</dbReference>
<proteinExistence type="inferred from homology"/>
<evidence type="ECO:0000256" key="5">
    <source>
        <dbReference type="ARBA" id="ARBA00018045"/>
    </source>
</evidence>
<dbReference type="InterPro" id="IPR003347">
    <property type="entry name" value="JmjC_dom"/>
</dbReference>
<organism evidence="16">
    <name type="scientific">Rhipicephalus appendiculatus</name>
    <name type="common">Brown ear tick</name>
    <dbReference type="NCBI Taxonomy" id="34631"/>
    <lineage>
        <taxon>Eukaryota</taxon>
        <taxon>Metazoa</taxon>
        <taxon>Ecdysozoa</taxon>
        <taxon>Arthropoda</taxon>
        <taxon>Chelicerata</taxon>
        <taxon>Arachnida</taxon>
        <taxon>Acari</taxon>
        <taxon>Parasitiformes</taxon>
        <taxon>Ixodida</taxon>
        <taxon>Ixodoidea</taxon>
        <taxon>Ixodidae</taxon>
        <taxon>Rhipicephalinae</taxon>
        <taxon>Rhipicephalus</taxon>
        <taxon>Rhipicephalus</taxon>
    </lineage>
</organism>
<dbReference type="GO" id="GO:0031591">
    <property type="term" value="P:wybutosine biosynthetic process"/>
    <property type="evidence" value="ECO:0007669"/>
    <property type="project" value="TreeGrafter"/>
</dbReference>
<evidence type="ECO:0000256" key="8">
    <source>
        <dbReference type="ARBA" id="ARBA00022691"/>
    </source>
</evidence>
<evidence type="ECO:0000256" key="14">
    <source>
        <dbReference type="ARBA" id="ARBA00049250"/>
    </source>
</evidence>
<comment type="catalytic activity">
    <reaction evidence="14">
        <text>7-[(3S)-(3-amino-3-methoxycarbonyl)propyl]wyosine(37) in tRNA(Phe) + S-adenosyl-L-methionine + CO2 = wybutosine(37) in tRNA(Phe) + S-adenosyl-L-homocysteine + 2 H(+)</text>
        <dbReference type="Rhea" id="RHEA:37119"/>
        <dbReference type="Rhea" id="RHEA-COMP:11844"/>
        <dbReference type="Rhea" id="RHEA-COMP:11847"/>
        <dbReference type="ChEBI" id="CHEBI:15378"/>
        <dbReference type="ChEBI" id="CHEBI:16526"/>
        <dbReference type="ChEBI" id="CHEBI:57856"/>
        <dbReference type="ChEBI" id="CHEBI:59789"/>
        <dbReference type="ChEBI" id="CHEBI:73544"/>
        <dbReference type="ChEBI" id="CHEBI:74275"/>
        <dbReference type="EC" id="2.3.1.231"/>
    </reaction>
</comment>
<feature type="domain" description="JmjC" evidence="15">
    <location>
        <begin position="123"/>
        <end position="267"/>
    </location>
</feature>
<reference evidence="16" key="1">
    <citation type="journal article" date="2016" name="Ticks Tick Borne Dis.">
        <title>De novo assembly and annotation of the salivary gland transcriptome of Rhipicephalus appendiculatus male and female ticks during blood feeding.</title>
        <authorList>
            <person name="de Castro M.H."/>
            <person name="de Klerk D."/>
            <person name="Pienaar R."/>
            <person name="Latif A.A."/>
            <person name="Rees D.J."/>
            <person name="Mans B.J."/>
        </authorList>
    </citation>
    <scope>NUCLEOTIDE SEQUENCE</scope>
    <source>
        <tissue evidence="16">Salivary glands</tissue>
    </source>
</reference>
<dbReference type="EC" id="2.3.1.231" evidence="3"/>
<comment type="catalytic activity">
    <reaction evidence="1">
        <text>7-[(3S)-3-amino-3-carboxypropyl]wyosine(37) in tRNA(Phe) + S-adenosyl-L-methionine = 7-[(3S)-(3-amino-3-methoxycarbonyl)propyl]wyosine(37) in tRNA(Phe) + S-adenosyl-L-homocysteine</text>
        <dbReference type="Rhea" id="RHEA:36903"/>
        <dbReference type="Rhea" id="RHEA-COMP:10379"/>
        <dbReference type="Rhea" id="RHEA-COMP:11844"/>
        <dbReference type="ChEBI" id="CHEBI:57856"/>
        <dbReference type="ChEBI" id="CHEBI:59789"/>
        <dbReference type="ChEBI" id="CHEBI:73543"/>
        <dbReference type="ChEBI" id="CHEBI:74275"/>
        <dbReference type="EC" id="2.1.1.290"/>
    </reaction>
</comment>
<evidence type="ECO:0000256" key="1">
    <source>
        <dbReference type="ARBA" id="ARBA00001806"/>
    </source>
</evidence>
<dbReference type="FunFam" id="2.60.120.650:FF:000043">
    <property type="entry name" value="tRNA wybutosine-synthesizing protein 4"/>
    <property type="match status" value="1"/>
</dbReference>
<comment type="function">
    <text evidence="10">Probable S-adenosyl-L-methionine-dependent methyltransferase that acts as a component of the wybutosine biosynthesis pathway. Wybutosine is a hyper modified guanosine with a tricyclic base found at the 3'-position adjacent to the anticodon of eukaryotic phenylalanine tRNA. May methylate the carboxyl group of leucine residues to form alpha-leucine ester residues.</text>
</comment>
<keyword evidence="6" id="KW-0489">Methyltransferase</keyword>
<keyword evidence="9" id="KW-0819">tRNA processing</keyword>